<gene>
    <name evidence="1" type="ORF">HAV22_29390</name>
</gene>
<dbReference type="EMBL" id="JAAQOM010000027">
    <property type="protein sequence ID" value="NIA57748.1"/>
    <property type="molecule type" value="Genomic_DNA"/>
</dbReference>
<organism evidence="1 2">
    <name type="scientific">Telluria antibiotica</name>
    <dbReference type="NCBI Taxonomy" id="2717319"/>
    <lineage>
        <taxon>Bacteria</taxon>
        <taxon>Pseudomonadati</taxon>
        <taxon>Pseudomonadota</taxon>
        <taxon>Betaproteobacteria</taxon>
        <taxon>Burkholderiales</taxon>
        <taxon>Oxalobacteraceae</taxon>
        <taxon>Telluria group</taxon>
        <taxon>Telluria</taxon>
    </lineage>
</organism>
<sequence>MSIANIEASAPLPKSARSTVLDWTFSRMFRGLIYNQVWEDPLVDLEALALGPDHRVVSIGSAGCNALAYLFADVKRVDSVDINAAHRALFTLKRTALERVPDWTTFYRLFGTGQSPENVRVYDAHLAAHLPDPVRAYWSGRGMTGERRIGMFRSGFYHHGLLHRFIGLTHKLAKLKGCHPARLVEASSMEEQARLFASDVAPVFSTKLTRAFARSHLSLFALGIPPAQYDRLEEGAGGNLSDLLIKRIERLACDFPIADNPFAWQVFARRYGPADGKAIPFYLEPRIHDVIQPRAGRVNLHATPLTDYLAAQPAGSIHRFVLLDAQDWMSPADVAALWREIGRTAHPEDARVLFRTAGPANPFHWLPEDLRRKWTARDDLTPAFTAADRTALYNGVHLIERHQ</sequence>
<evidence type="ECO:0000313" key="1">
    <source>
        <dbReference type="EMBL" id="NIA57748.1"/>
    </source>
</evidence>
<dbReference type="PANTHER" id="PTHR47473">
    <property type="entry name" value="BTA1P"/>
    <property type="match status" value="1"/>
</dbReference>
<accession>A0ABX0PMZ8</accession>
<evidence type="ECO:0000313" key="2">
    <source>
        <dbReference type="Proteomes" id="UP000716322"/>
    </source>
</evidence>
<keyword evidence="2" id="KW-1185">Reference proteome</keyword>
<reference evidence="1 2" key="1">
    <citation type="submission" date="2020-03" db="EMBL/GenBank/DDBJ databases">
        <title>Genome sequence of strain Massilia sp. TW-1.</title>
        <authorList>
            <person name="Chaudhary D.K."/>
        </authorList>
    </citation>
    <scope>NUCLEOTIDE SEQUENCE [LARGE SCALE GENOMIC DNA]</scope>
    <source>
        <strain evidence="1 2">TW-1</strain>
    </source>
</reference>
<protein>
    <submittedName>
        <fullName evidence="1">BtaA family protein</fullName>
    </submittedName>
</protein>
<proteinExistence type="predicted"/>
<dbReference type="RefSeq" id="WP_208296433.1">
    <property type="nucleotide sequence ID" value="NZ_JAAQOM010000027.1"/>
</dbReference>
<dbReference type="PANTHER" id="PTHR47473:SF1">
    <property type="entry name" value="METHYLTRANSFERASE DOMAIN-CONTAINING PROTEIN"/>
    <property type="match status" value="1"/>
</dbReference>
<dbReference type="Proteomes" id="UP000716322">
    <property type="component" value="Unassembled WGS sequence"/>
</dbReference>
<name>A0ABX0PMZ8_9BURK</name>
<dbReference type="Pfam" id="PF11899">
    <property type="entry name" value="DUF3419"/>
    <property type="match status" value="1"/>
</dbReference>
<dbReference type="InterPro" id="IPR021829">
    <property type="entry name" value="DUF3419"/>
</dbReference>
<comment type="caution">
    <text evidence="1">The sequence shown here is derived from an EMBL/GenBank/DDBJ whole genome shotgun (WGS) entry which is preliminary data.</text>
</comment>